<organism evidence="14 15">
    <name type="scientific">Actinomadura decatromicini</name>
    <dbReference type="NCBI Taxonomy" id="2604572"/>
    <lineage>
        <taxon>Bacteria</taxon>
        <taxon>Bacillati</taxon>
        <taxon>Actinomycetota</taxon>
        <taxon>Actinomycetes</taxon>
        <taxon>Streptosporangiales</taxon>
        <taxon>Thermomonosporaceae</taxon>
        <taxon>Actinomadura</taxon>
    </lineage>
</organism>
<accession>A0A5D3FB70</accession>
<keyword evidence="6 11" id="KW-0411">Iron-sulfur</keyword>
<comment type="subcellular location">
    <subcellularLocation>
        <location evidence="1 11">Cytoplasm</location>
    </subcellularLocation>
</comment>
<gene>
    <name evidence="11" type="primary">whiB</name>
    <name evidence="14" type="ORF">FXF68_31035</name>
</gene>
<evidence type="ECO:0000256" key="2">
    <source>
        <dbReference type="ARBA" id="ARBA00006597"/>
    </source>
</evidence>
<dbReference type="Proteomes" id="UP000323505">
    <property type="component" value="Unassembled WGS sequence"/>
</dbReference>
<feature type="binding site" evidence="11">
    <location>
        <position position="41"/>
    </location>
    <ligand>
        <name>[4Fe-4S] cluster</name>
        <dbReference type="ChEBI" id="CHEBI:49883"/>
    </ligand>
</feature>
<dbReference type="PANTHER" id="PTHR38839">
    <property type="entry name" value="TRANSCRIPTIONAL REGULATOR WHID-RELATED"/>
    <property type="match status" value="1"/>
</dbReference>
<sequence>MTPTYPAPAQRPVNPCRRDPDLFFSDDPDDIEAAKNICGGCPSRLACLTYANDHELYHGVWGGLTGDERLHQISGGSKQCHGCQMVRPLGLFHRNARDGYSSQCKTCEKRRDAERNALRKPQLDAYKRAARQRKREAAA</sequence>
<comment type="caution">
    <text evidence="14">The sequence shown here is derived from an EMBL/GenBank/DDBJ whole genome shotgun (WGS) entry which is preliminary data.</text>
</comment>
<dbReference type="Pfam" id="PF02467">
    <property type="entry name" value="Whib"/>
    <property type="match status" value="1"/>
</dbReference>
<evidence type="ECO:0000256" key="6">
    <source>
        <dbReference type="ARBA" id="ARBA00023014"/>
    </source>
</evidence>
<dbReference type="GO" id="GO:0047134">
    <property type="term" value="F:protein-disulfide reductase [NAD(P)H] activity"/>
    <property type="evidence" value="ECO:0007669"/>
    <property type="project" value="TreeGrafter"/>
</dbReference>
<keyword evidence="11" id="KW-0963">Cytoplasm</keyword>
<evidence type="ECO:0000256" key="10">
    <source>
        <dbReference type="ARBA" id="ARBA00023163"/>
    </source>
</evidence>
<dbReference type="PROSITE" id="PS51674">
    <property type="entry name" value="4FE4S_WBL"/>
    <property type="match status" value="1"/>
</dbReference>
<keyword evidence="10 11" id="KW-0804">Transcription</keyword>
<comment type="function">
    <text evidence="11">Acts as a transcriptional regulator. Probably redox-responsive. The apo- but not holo-form probably binds DNA.</text>
</comment>
<keyword evidence="8 11" id="KW-0238">DNA-binding</keyword>
<keyword evidence="3 11" id="KW-0004">4Fe-4S</keyword>
<keyword evidence="5 11" id="KW-0408">Iron</keyword>
<dbReference type="GO" id="GO:0003677">
    <property type="term" value="F:DNA binding"/>
    <property type="evidence" value="ECO:0007669"/>
    <property type="project" value="UniProtKB-UniRule"/>
</dbReference>
<comment type="PTM">
    <text evidence="11">The Fe-S cluster can be nitrosylated by nitric oxide (NO).</text>
</comment>
<evidence type="ECO:0000256" key="11">
    <source>
        <dbReference type="HAMAP-Rule" id="MF_01479"/>
    </source>
</evidence>
<keyword evidence="4 11" id="KW-0479">Metal-binding</keyword>
<evidence type="ECO:0000259" key="13">
    <source>
        <dbReference type="PROSITE" id="PS51674"/>
    </source>
</evidence>
<evidence type="ECO:0000313" key="15">
    <source>
        <dbReference type="Proteomes" id="UP000323505"/>
    </source>
</evidence>
<evidence type="ECO:0000256" key="3">
    <source>
        <dbReference type="ARBA" id="ARBA00022485"/>
    </source>
</evidence>
<feature type="compositionally biased region" description="Basic residues" evidence="12">
    <location>
        <begin position="128"/>
        <end position="139"/>
    </location>
</feature>
<evidence type="ECO:0000256" key="9">
    <source>
        <dbReference type="ARBA" id="ARBA00023157"/>
    </source>
</evidence>
<proteinExistence type="inferred from homology"/>
<protein>
    <recommendedName>
        <fullName evidence="11">Transcriptional regulator WhiB</fullName>
    </recommendedName>
</protein>
<dbReference type="GO" id="GO:0045454">
    <property type="term" value="P:cell redox homeostasis"/>
    <property type="evidence" value="ECO:0007669"/>
    <property type="project" value="TreeGrafter"/>
</dbReference>
<evidence type="ECO:0000313" key="14">
    <source>
        <dbReference type="EMBL" id="TYK45463.1"/>
    </source>
</evidence>
<evidence type="ECO:0000256" key="8">
    <source>
        <dbReference type="ARBA" id="ARBA00023125"/>
    </source>
</evidence>
<feature type="compositionally biased region" description="Basic and acidic residues" evidence="12">
    <location>
        <begin position="118"/>
        <end position="127"/>
    </location>
</feature>
<name>A0A5D3FB70_9ACTN</name>
<evidence type="ECO:0000256" key="7">
    <source>
        <dbReference type="ARBA" id="ARBA00023015"/>
    </source>
</evidence>
<dbReference type="InterPro" id="IPR003482">
    <property type="entry name" value="Whib"/>
</dbReference>
<evidence type="ECO:0000256" key="1">
    <source>
        <dbReference type="ARBA" id="ARBA00004496"/>
    </source>
</evidence>
<evidence type="ECO:0000256" key="4">
    <source>
        <dbReference type="ARBA" id="ARBA00022723"/>
    </source>
</evidence>
<feature type="binding site" evidence="11">
    <location>
        <position position="38"/>
    </location>
    <ligand>
        <name>[4Fe-4S] cluster</name>
        <dbReference type="ChEBI" id="CHEBI:49883"/>
    </ligand>
</feature>
<dbReference type="GO" id="GO:0035731">
    <property type="term" value="F:dinitrosyl-iron complex binding"/>
    <property type="evidence" value="ECO:0007669"/>
    <property type="project" value="UniProtKB-UniRule"/>
</dbReference>
<dbReference type="HAMAP" id="MF_01479">
    <property type="entry name" value="WhiB"/>
    <property type="match status" value="1"/>
</dbReference>
<evidence type="ECO:0000256" key="5">
    <source>
        <dbReference type="ARBA" id="ARBA00023004"/>
    </source>
</evidence>
<feature type="binding site" evidence="11">
    <location>
        <position position="47"/>
    </location>
    <ligand>
        <name>[4Fe-4S] cluster</name>
        <dbReference type="ChEBI" id="CHEBI:49883"/>
    </ligand>
</feature>
<dbReference type="GO" id="GO:0045892">
    <property type="term" value="P:negative regulation of DNA-templated transcription"/>
    <property type="evidence" value="ECO:0007669"/>
    <property type="project" value="TreeGrafter"/>
</dbReference>
<feature type="binding site" evidence="11">
    <location>
        <position position="16"/>
    </location>
    <ligand>
        <name>[4Fe-4S] cluster</name>
        <dbReference type="ChEBI" id="CHEBI:49883"/>
    </ligand>
</feature>
<keyword evidence="9 11" id="KW-1015">Disulfide bond</keyword>
<feature type="domain" description="4Fe-4S Wbl-type" evidence="13">
    <location>
        <begin position="15"/>
        <end position="71"/>
    </location>
</feature>
<feature type="region of interest" description="Disordered" evidence="12">
    <location>
        <begin position="118"/>
        <end position="139"/>
    </location>
</feature>
<keyword evidence="7 11" id="KW-0805">Transcription regulation</keyword>
<comment type="PTM">
    <text evidence="11">Upon Fe-S cluster removal intramolecular disulfide bonds are formed.</text>
</comment>
<dbReference type="GO" id="GO:0046872">
    <property type="term" value="F:metal ion binding"/>
    <property type="evidence" value="ECO:0007669"/>
    <property type="project" value="UniProtKB-KW"/>
</dbReference>
<dbReference type="InterPro" id="IPR034768">
    <property type="entry name" value="4FE4S_WBL"/>
</dbReference>
<dbReference type="GO" id="GO:0005737">
    <property type="term" value="C:cytoplasm"/>
    <property type="evidence" value="ECO:0007669"/>
    <property type="project" value="UniProtKB-SubCell"/>
</dbReference>
<reference evidence="14 15" key="1">
    <citation type="submission" date="2019-08" db="EMBL/GenBank/DDBJ databases">
        <title>Actinomadura sp. nov. CYP1-5 isolated from mountain soil.</title>
        <authorList>
            <person name="Songsumanus A."/>
            <person name="Kuncharoen N."/>
            <person name="Kudo T."/>
            <person name="Yuki M."/>
            <person name="Igarashi Y."/>
            <person name="Tanasupawat S."/>
        </authorList>
    </citation>
    <scope>NUCLEOTIDE SEQUENCE [LARGE SCALE GENOMIC DNA]</scope>
    <source>
        <strain evidence="14 15">CYP1-5</strain>
    </source>
</reference>
<keyword evidence="15" id="KW-1185">Reference proteome</keyword>
<comment type="cofactor">
    <cofactor evidence="11">
        <name>[4Fe-4S] cluster</name>
        <dbReference type="ChEBI" id="CHEBI:49883"/>
    </cofactor>
    <text evidence="11">Binds 1 [4Fe-4S] cluster per subunit. Following nitrosylation of the [4Fe-4S] cluster binds 1 [4Fe-8(NO)] cluster per subunit.</text>
</comment>
<dbReference type="EMBL" id="VSRQ01000007">
    <property type="protein sequence ID" value="TYK45463.1"/>
    <property type="molecule type" value="Genomic_DNA"/>
</dbReference>
<dbReference type="GO" id="GO:0051539">
    <property type="term" value="F:4 iron, 4 sulfur cluster binding"/>
    <property type="evidence" value="ECO:0007669"/>
    <property type="project" value="UniProtKB-UniRule"/>
</dbReference>
<comment type="similarity">
    <text evidence="2 11">Belongs to the WhiB family.</text>
</comment>
<dbReference type="AlphaFoldDB" id="A0A5D3FB70"/>
<evidence type="ECO:0000256" key="12">
    <source>
        <dbReference type="SAM" id="MobiDB-lite"/>
    </source>
</evidence>